<dbReference type="PANTHER" id="PTHR32191">
    <property type="entry name" value="TETRASPANIN-8-RELATED"/>
    <property type="match status" value="1"/>
</dbReference>
<dbReference type="Proteomes" id="UP001177003">
    <property type="component" value="Chromosome 8"/>
</dbReference>
<gene>
    <name evidence="7" type="ORF">LSALG_LOCUS34992</name>
</gene>
<organism evidence="7 8">
    <name type="scientific">Lactuca saligna</name>
    <name type="common">Willowleaf lettuce</name>
    <dbReference type="NCBI Taxonomy" id="75948"/>
    <lineage>
        <taxon>Eukaryota</taxon>
        <taxon>Viridiplantae</taxon>
        <taxon>Streptophyta</taxon>
        <taxon>Embryophyta</taxon>
        <taxon>Tracheophyta</taxon>
        <taxon>Spermatophyta</taxon>
        <taxon>Magnoliopsida</taxon>
        <taxon>eudicotyledons</taxon>
        <taxon>Gunneridae</taxon>
        <taxon>Pentapetalae</taxon>
        <taxon>asterids</taxon>
        <taxon>campanulids</taxon>
        <taxon>Asterales</taxon>
        <taxon>Asteraceae</taxon>
        <taxon>Cichorioideae</taxon>
        <taxon>Cichorieae</taxon>
        <taxon>Lactucinae</taxon>
        <taxon>Lactuca</taxon>
    </lineage>
</organism>
<keyword evidence="4 6" id="KW-1133">Transmembrane helix</keyword>
<name>A0AA36EHA8_LACSI</name>
<dbReference type="GO" id="GO:0009734">
    <property type="term" value="P:auxin-activated signaling pathway"/>
    <property type="evidence" value="ECO:0007669"/>
    <property type="project" value="InterPro"/>
</dbReference>
<evidence type="ECO:0000256" key="3">
    <source>
        <dbReference type="ARBA" id="ARBA00022692"/>
    </source>
</evidence>
<comment type="subcellular location">
    <subcellularLocation>
        <location evidence="1">Membrane</location>
        <topology evidence="1">Multi-pass membrane protein</topology>
    </subcellularLocation>
</comment>
<feature type="transmembrane region" description="Helical" evidence="6">
    <location>
        <begin position="69"/>
        <end position="95"/>
    </location>
</feature>
<evidence type="ECO:0000256" key="4">
    <source>
        <dbReference type="ARBA" id="ARBA00022989"/>
    </source>
</evidence>
<keyword evidence="3 6" id="KW-0812">Transmembrane</keyword>
<dbReference type="GO" id="GO:0016020">
    <property type="term" value="C:membrane"/>
    <property type="evidence" value="ECO:0007669"/>
    <property type="project" value="UniProtKB-SubCell"/>
</dbReference>
<feature type="transmembrane region" description="Helical" evidence="6">
    <location>
        <begin position="43"/>
        <end position="63"/>
    </location>
</feature>
<dbReference type="Pfam" id="PF00335">
    <property type="entry name" value="Tetraspanin"/>
    <property type="match status" value="1"/>
</dbReference>
<keyword evidence="5 6" id="KW-0472">Membrane</keyword>
<evidence type="ECO:0000313" key="8">
    <source>
        <dbReference type="Proteomes" id="UP001177003"/>
    </source>
</evidence>
<dbReference type="InterPro" id="IPR044991">
    <property type="entry name" value="TET_plant"/>
</dbReference>
<dbReference type="InterPro" id="IPR018499">
    <property type="entry name" value="Tetraspanin/Peripherin"/>
</dbReference>
<evidence type="ECO:0000256" key="6">
    <source>
        <dbReference type="SAM" id="Phobius"/>
    </source>
</evidence>
<sequence length="316" mass="35370">MSRFSNTVIGLLNLFTLLASIPIIGGALWLARSSATCESFLQTPLLVIGFIVLIVSLTGFIGACFHLAWALWVYLVVMLLLIAALLAFTIFGFIVTGAGGGMNVSGRAYNEYHLEDYSPWLRKRVEDPKYWMTIRSCILGSKTCRDIVMWSPVDYLTKDMSPIQSGCCKPPSECNYGMTMMTQELDCYKWSNDPTTLCYECDSCKAGVLENVRRDWRIQGGRRQITHMVKTKCPRSDPDGISFGGDGGMTEDTSFIEKFSENTSSILICCSYVPLWPASQLSPPPAAVTQCLRLRLRLLCLRYLLQVKQQTGNFKH</sequence>
<feature type="transmembrane region" description="Helical" evidence="6">
    <location>
        <begin position="12"/>
        <end position="31"/>
    </location>
</feature>
<evidence type="ECO:0008006" key="9">
    <source>
        <dbReference type="Google" id="ProtNLM"/>
    </source>
</evidence>
<evidence type="ECO:0000256" key="2">
    <source>
        <dbReference type="ARBA" id="ARBA00006840"/>
    </source>
</evidence>
<dbReference type="AlphaFoldDB" id="A0AA36EHA8"/>
<proteinExistence type="inferred from homology"/>
<accession>A0AA36EHA8</accession>
<protein>
    <recommendedName>
        <fullName evidence="9">Tetraspanin</fullName>
    </recommendedName>
</protein>
<comment type="similarity">
    <text evidence="2">Belongs to the tetraspanin (TM4SF) family.</text>
</comment>
<evidence type="ECO:0000256" key="5">
    <source>
        <dbReference type="ARBA" id="ARBA00023136"/>
    </source>
</evidence>
<keyword evidence="8" id="KW-1185">Reference proteome</keyword>
<evidence type="ECO:0000256" key="1">
    <source>
        <dbReference type="ARBA" id="ARBA00004141"/>
    </source>
</evidence>
<dbReference type="EMBL" id="OX465084">
    <property type="protein sequence ID" value="CAI9296094.1"/>
    <property type="molecule type" value="Genomic_DNA"/>
</dbReference>
<reference evidence="7" key="1">
    <citation type="submission" date="2023-04" db="EMBL/GenBank/DDBJ databases">
        <authorList>
            <person name="Vijverberg K."/>
            <person name="Xiong W."/>
            <person name="Schranz E."/>
        </authorList>
    </citation>
    <scope>NUCLEOTIDE SEQUENCE</scope>
</reference>
<evidence type="ECO:0000313" key="7">
    <source>
        <dbReference type="EMBL" id="CAI9296094.1"/>
    </source>
</evidence>